<evidence type="ECO:0000256" key="2">
    <source>
        <dbReference type="ARBA" id="ARBA00010735"/>
    </source>
</evidence>
<keyword evidence="6 9" id="KW-1133">Transmembrane helix</keyword>
<reference evidence="10" key="1">
    <citation type="submission" date="2022-05" db="EMBL/GenBank/DDBJ databases">
        <title>Complete genome sequence of toluene-degrading Gulosibacter sediminis strain ACHW.36C.</title>
        <authorList>
            <person name="Wai A.C."/>
            <person name="Lai G.K."/>
            <person name="Griffin S.D."/>
            <person name="Leung F.C."/>
        </authorList>
    </citation>
    <scope>NUCLEOTIDE SEQUENCE [LARGE SCALE GENOMIC DNA]</scope>
    <source>
        <strain evidence="10">ACHW.36C</strain>
    </source>
</reference>
<comment type="similarity">
    <text evidence="2">Belongs to the AzlC family.</text>
</comment>
<name>A0ABY4MWS1_9MICO</name>
<dbReference type="PANTHER" id="PTHR34979">
    <property type="entry name" value="INNER MEMBRANE PROTEIN YGAZ"/>
    <property type="match status" value="1"/>
</dbReference>
<protein>
    <submittedName>
        <fullName evidence="10">AzlC family ABC transporter permease</fullName>
    </submittedName>
</protein>
<sequence length="263" mass="27730">MRAAEDFRAGLRDSLPVALGYVPLGISYGMFAHSVGLPWWLATLTALVIYAGSMEFVAAGMLVAGAPLATAATTALFVNSRHLVYGLSVPLERVRNPLLRAYAIHALTDEMYAVCISLPRDALTGPRLVAIAASAQFYWVFGTTVGAVFATLVPFDLSFMGFAIVALFVILAINAAKASGEWALLGVGLALAVVAAFVAPEAMMFAGLIAYCVVAIGVVIVRRRRGIHATTQPNRTMPGTTIPAHTRETPIIGEGAQGEEGRP</sequence>
<feature type="transmembrane region" description="Helical" evidence="9">
    <location>
        <begin position="128"/>
        <end position="151"/>
    </location>
</feature>
<accession>A0ABY4MWS1</accession>
<dbReference type="EMBL" id="CP097160">
    <property type="protein sequence ID" value="UQN14867.1"/>
    <property type="molecule type" value="Genomic_DNA"/>
</dbReference>
<feature type="transmembrane region" description="Helical" evidence="9">
    <location>
        <begin position="205"/>
        <end position="221"/>
    </location>
</feature>
<feature type="transmembrane region" description="Helical" evidence="9">
    <location>
        <begin position="157"/>
        <end position="175"/>
    </location>
</feature>
<keyword evidence="7 9" id="KW-0472">Membrane</keyword>
<organism evidence="10">
    <name type="scientific">Gulosibacter sediminis</name>
    <dbReference type="NCBI Taxonomy" id="1729695"/>
    <lineage>
        <taxon>Bacteria</taxon>
        <taxon>Bacillati</taxon>
        <taxon>Actinomycetota</taxon>
        <taxon>Actinomycetes</taxon>
        <taxon>Micrococcales</taxon>
        <taxon>Microbacteriaceae</taxon>
        <taxon>Gulosibacter</taxon>
    </lineage>
</organism>
<dbReference type="InterPro" id="IPR011606">
    <property type="entry name" value="Brnchd-chn_aa_trnsp_permease"/>
</dbReference>
<feature type="region of interest" description="Disordered" evidence="8">
    <location>
        <begin position="231"/>
        <end position="263"/>
    </location>
</feature>
<evidence type="ECO:0000256" key="3">
    <source>
        <dbReference type="ARBA" id="ARBA00022448"/>
    </source>
</evidence>
<evidence type="ECO:0000256" key="1">
    <source>
        <dbReference type="ARBA" id="ARBA00004651"/>
    </source>
</evidence>
<keyword evidence="4" id="KW-1003">Cell membrane</keyword>
<evidence type="ECO:0000256" key="8">
    <source>
        <dbReference type="SAM" id="MobiDB-lite"/>
    </source>
</evidence>
<comment type="subcellular location">
    <subcellularLocation>
        <location evidence="1">Cell membrane</location>
        <topology evidence="1">Multi-pass membrane protein</topology>
    </subcellularLocation>
</comment>
<evidence type="ECO:0000256" key="5">
    <source>
        <dbReference type="ARBA" id="ARBA00022692"/>
    </source>
</evidence>
<evidence type="ECO:0000256" key="9">
    <source>
        <dbReference type="SAM" id="Phobius"/>
    </source>
</evidence>
<keyword evidence="3" id="KW-0813">Transport</keyword>
<keyword evidence="5 9" id="KW-0812">Transmembrane</keyword>
<evidence type="ECO:0000256" key="4">
    <source>
        <dbReference type="ARBA" id="ARBA00022475"/>
    </source>
</evidence>
<feature type="transmembrane region" description="Helical" evidence="9">
    <location>
        <begin position="182"/>
        <end position="199"/>
    </location>
</feature>
<evidence type="ECO:0000313" key="10">
    <source>
        <dbReference type="EMBL" id="UQN14867.1"/>
    </source>
</evidence>
<feature type="transmembrane region" description="Helical" evidence="9">
    <location>
        <begin position="21"/>
        <end position="50"/>
    </location>
</feature>
<evidence type="ECO:0000256" key="7">
    <source>
        <dbReference type="ARBA" id="ARBA00023136"/>
    </source>
</evidence>
<dbReference type="Pfam" id="PF03591">
    <property type="entry name" value="AzlC"/>
    <property type="match status" value="1"/>
</dbReference>
<dbReference type="PANTHER" id="PTHR34979:SF1">
    <property type="entry name" value="INNER MEMBRANE PROTEIN YGAZ"/>
    <property type="match status" value="1"/>
</dbReference>
<proteinExistence type="inferred from homology"/>
<evidence type="ECO:0000256" key="6">
    <source>
        <dbReference type="ARBA" id="ARBA00022989"/>
    </source>
</evidence>
<feature type="transmembrane region" description="Helical" evidence="9">
    <location>
        <begin position="56"/>
        <end position="78"/>
    </location>
</feature>
<gene>
    <name evidence="10" type="ORF">M3M28_12620</name>
</gene>